<dbReference type="Proteomes" id="UP001152320">
    <property type="component" value="Unassembled WGS sequence"/>
</dbReference>
<evidence type="ECO:0000313" key="2">
    <source>
        <dbReference type="Proteomes" id="UP001152320"/>
    </source>
</evidence>
<gene>
    <name evidence="1" type="ORF">HOLleu_43364</name>
</gene>
<evidence type="ECO:0000313" key="1">
    <source>
        <dbReference type="EMBL" id="KAJ8018570.1"/>
    </source>
</evidence>
<protein>
    <submittedName>
        <fullName evidence="1">Uncharacterized protein</fullName>
    </submittedName>
</protein>
<name>A0A9Q0YBY3_HOLLE</name>
<comment type="caution">
    <text evidence="1">The sequence shown here is derived from an EMBL/GenBank/DDBJ whole genome shotgun (WGS) entry which is preliminary data.</text>
</comment>
<reference evidence="1" key="1">
    <citation type="submission" date="2021-10" db="EMBL/GenBank/DDBJ databases">
        <title>Tropical sea cucumber genome reveals ecological adaptation and Cuvierian tubules defense mechanism.</title>
        <authorList>
            <person name="Chen T."/>
        </authorList>
    </citation>
    <scope>NUCLEOTIDE SEQUENCE</scope>
    <source>
        <strain evidence="1">Nanhai2018</strain>
        <tissue evidence="1">Muscle</tissue>
    </source>
</reference>
<sequence>MHILLCLPSLLQAELFTYNHFKEKLASTLQTNECSRLANFFKITRDQTDAMLSSETPSEHLLLALETNSILQPYNVDRLIEALDELRINPFCLHVAEIFRKTRCK</sequence>
<dbReference type="AlphaFoldDB" id="A0A9Q0YBY3"/>
<accession>A0A9Q0YBY3</accession>
<organism evidence="1 2">
    <name type="scientific">Holothuria leucospilota</name>
    <name type="common">Black long sea cucumber</name>
    <name type="synonym">Mertensiothuria leucospilota</name>
    <dbReference type="NCBI Taxonomy" id="206669"/>
    <lineage>
        <taxon>Eukaryota</taxon>
        <taxon>Metazoa</taxon>
        <taxon>Echinodermata</taxon>
        <taxon>Eleutherozoa</taxon>
        <taxon>Echinozoa</taxon>
        <taxon>Holothuroidea</taxon>
        <taxon>Aspidochirotacea</taxon>
        <taxon>Aspidochirotida</taxon>
        <taxon>Holothuriidae</taxon>
        <taxon>Holothuria</taxon>
    </lineage>
</organism>
<proteinExistence type="predicted"/>
<dbReference type="EMBL" id="JAIZAY010000284">
    <property type="protein sequence ID" value="KAJ8018570.1"/>
    <property type="molecule type" value="Genomic_DNA"/>
</dbReference>
<keyword evidence="2" id="KW-1185">Reference proteome</keyword>